<dbReference type="PATRIC" id="fig|500635.8.peg.540"/>
<reference evidence="8" key="1">
    <citation type="submission" date="2009-09" db="EMBL/GenBank/DDBJ databases">
        <authorList>
            <person name="Weinstock G."/>
            <person name="Sodergren E."/>
            <person name="Clifton S."/>
            <person name="Fulton L."/>
            <person name="Fulton B."/>
            <person name="Courtney L."/>
            <person name="Fronick C."/>
            <person name="Harrison M."/>
            <person name="Strong C."/>
            <person name="Farmer C."/>
            <person name="Delahaunty K."/>
            <person name="Markovic C."/>
            <person name="Hall O."/>
            <person name="Minx P."/>
            <person name="Tomlinson C."/>
            <person name="Mitreva M."/>
            <person name="Nelson J."/>
            <person name="Hou S."/>
            <person name="Wollam A."/>
            <person name="Pepin K.H."/>
            <person name="Johnson M."/>
            <person name="Bhonagiri V."/>
            <person name="Nash W.E."/>
            <person name="Warren W."/>
            <person name="Chinwalla A."/>
            <person name="Mardis E.R."/>
            <person name="Wilson R.K."/>
        </authorList>
    </citation>
    <scope>NUCLEOTIDE SEQUENCE [LARGE SCALE GENOMIC DNA]</scope>
    <source>
        <strain evidence="8">DSM 20544</strain>
    </source>
</reference>
<dbReference type="InterPro" id="IPR036095">
    <property type="entry name" value="PTS_EIIB-like_sf"/>
</dbReference>
<protein>
    <submittedName>
        <fullName evidence="8">PRD domain protein</fullName>
    </submittedName>
</protein>
<evidence type="ECO:0000256" key="1">
    <source>
        <dbReference type="ARBA" id="ARBA00022679"/>
    </source>
</evidence>
<dbReference type="EMBL" id="ABWK02000012">
    <property type="protein sequence ID" value="EEX69117.1"/>
    <property type="molecule type" value="Genomic_DNA"/>
</dbReference>
<dbReference type="InterPro" id="IPR011608">
    <property type="entry name" value="PRD"/>
</dbReference>
<dbReference type="InterPro" id="IPR050661">
    <property type="entry name" value="BglG_antiterminators"/>
</dbReference>
<evidence type="ECO:0000259" key="7">
    <source>
        <dbReference type="PROSITE" id="PS51372"/>
    </source>
</evidence>
<dbReference type="PANTHER" id="PTHR30185:SF18">
    <property type="entry name" value="TRANSCRIPTIONAL REGULATOR MTLR"/>
    <property type="match status" value="1"/>
</dbReference>
<dbReference type="GeneID" id="93481250"/>
<evidence type="ECO:0000256" key="4">
    <source>
        <dbReference type="ARBA" id="ARBA00023163"/>
    </source>
</evidence>
<feature type="domain" description="PTS EIIA type-2" evidence="5">
    <location>
        <begin position="554"/>
        <end position="696"/>
    </location>
</feature>
<keyword evidence="4" id="KW-0804">Transcription</keyword>
<sequence length="703" mass="80853">MLSFCPFKNGDKLLNLLQQNDHAISIEGLQEALQLSRRSILYLIKKVNHALSEQGIPIIQNKKGQGYYLEEQGKNALRSYEQEPVVCNVLTHPQEMRIPLKDLHLDDRNRLLDYMLITEPGISLQDFMDIFQVARNTVLQELRRLEVYNKKASFQVRVTPRGRIIEGSELAKRRWIIENFAAILHLLEKYYTLSYSPDLPALLQSYEDLVGSSLTDDAHHFMMYFLTWYDQRLVNGDRVSLTQTTWSEEEDRIRDWAEAFLARHDINDTDECQYLCRLMRQQAVTSVSQKDALYDSLHHFADHLASRFASLSGLDITQEQKVLVDRLTVHLISAYHRLQNGIRYHNPMLSKIKQDYQSLFYLTKTAVKSQEYLWHADFSDDEIALIATYFGGAVVQQTEELQQRQILVVCSSGIGTSQFLLLQLRSRYPQVHFTGPLSTAECLQFPLDDVGLVITTTSRQYFQNIPCPVLSISPLPTTQEWEELHNRLAELDFPIDTGLRENVREIVAIISDYAKIEDMNGLLRGLNDYFYRKNHQMKIRSRQSQSDSLLKYVTYCSGEIPAAAKHAKPAWQNAIQYACQPLLQGHFIVQSYIDRIIALLARYGDYMVLGKGVLLAHAKTKDGVLASSAALTLFEKPITMQSGKEIRCIICLAPQNQNDHLDFLALLLQKLNDTEWCKTLFTRNSQQELESFIWATVDANANQ</sequence>
<keyword evidence="1" id="KW-0808">Transferase</keyword>
<dbReference type="eggNOG" id="COG3711">
    <property type="taxonomic scope" value="Bacteria"/>
</dbReference>
<dbReference type="Gene3D" id="3.40.930.10">
    <property type="entry name" value="Mannitol-specific EII, Chain A"/>
    <property type="match status" value="1"/>
</dbReference>
<dbReference type="CDD" id="cd05568">
    <property type="entry name" value="PTS_IIB_bgl_like"/>
    <property type="match status" value="1"/>
</dbReference>
<evidence type="ECO:0000256" key="3">
    <source>
        <dbReference type="ARBA" id="ARBA00023015"/>
    </source>
</evidence>
<dbReference type="AlphaFoldDB" id="C9KLV3"/>
<dbReference type="Gene3D" id="1.10.1790.10">
    <property type="entry name" value="PRD domain"/>
    <property type="match status" value="1"/>
</dbReference>
<dbReference type="Gene3D" id="3.40.50.2300">
    <property type="match status" value="1"/>
</dbReference>
<dbReference type="RefSeq" id="WP_005840672.1">
    <property type="nucleotide sequence ID" value="NZ_GG697141.2"/>
</dbReference>
<dbReference type="eggNOG" id="COG1762">
    <property type="taxonomic scope" value="Bacteria"/>
</dbReference>
<evidence type="ECO:0000256" key="2">
    <source>
        <dbReference type="ARBA" id="ARBA00022737"/>
    </source>
</evidence>
<dbReference type="PANTHER" id="PTHR30185">
    <property type="entry name" value="CRYPTIC BETA-GLUCOSIDE BGL OPERON ANTITERMINATOR"/>
    <property type="match status" value="1"/>
</dbReference>
<feature type="domain" description="PRD" evidence="7">
    <location>
        <begin position="292"/>
        <end position="400"/>
    </location>
</feature>
<dbReference type="SUPFAM" id="SSF55804">
    <property type="entry name" value="Phoshotransferase/anion transport protein"/>
    <property type="match status" value="1"/>
</dbReference>
<dbReference type="Pfam" id="PF00359">
    <property type="entry name" value="PTS_EIIA_2"/>
    <property type="match status" value="1"/>
</dbReference>
<dbReference type="PROSITE" id="PS51372">
    <property type="entry name" value="PRD_2"/>
    <property type="match status" value="1"/>
</dbReference>
<gene>
    <name evidence="8" type="ORF">MITSMUL_04187</name>
</gene>
<dbReference type="PROSITE" id="PS51094">
    <property type="entry name" value="PTS_EIIA_TYPE_2"/>
    <property type="match status" value="1"/>
</dbReference>
<evidence type="ECO:0000259" key="5">
    <source>
        <dbReference type="PROSITE" id="PS51094"/>
    </source>
</evidence>
<name>C9KLV3_9FIRM</name>
<dbReference type="Proteomes" id="UP000003671">
    <property type="component" value="Unassembled WGS sequence"/>
</dbReference>
<dbReference type="Gene3D" id="1.10.10.10">
    <property type="entry name" value="Winged helix-like DNA-binding domain superfamily/Winged helix DNA-binding domain"/>
    <property type="match status" value="1"/>
</dbReference>
<proteinExistence type="predicted"/>
<dbReference type="STRING" id="500635.MITSMUL_04187"/>
<keyword evidence="9" id="KW-1185">Reference proteome</keyword>
<dbReference type="Pfam" id="PF00874">
    <property type="entry name" value="PRD"/>
    <property type="match status" value="1"/>
</dbReference>
<dbReference type="InterPro" id="IPR036388">
    <property type="entry name" value="WH-like_DNA-bd_sf"/>
</dbReference>
<dbReference type="GO" id="GO:0009401">
    <property type="term" value="P:phosphoenolpyruvate-dependent sugar phosphotransferase system"/>
    <property type="evidence" value="ECO:0007669"/>
    <property type="project" value="InterPro"/>
</dbReference>
<evidence type="ECO:0000313" key="9">
    <source>
        <dbReference type="Proteomes" id="UP000003671"/>
    </source>
</evidence>
<dbReference type="GO" id="GO:0006355">
    <property type="term" value="P:regulation of DNA-templated transcription"/>
    <property type="evidence" value="ECO:0007669"/>
    <property type="project" value="InterPro"/>
</dbReference>
<dbReference type="InterPro" id="IPR016152">
    <property type="entry name" value="PTrfase/Anion_transptr"/>
</dbReference>
<evidence type="ECO:0000259" key="6">
    <source>
        <dbReference type="PROSITE" id="PS51099"/>
    </source>
</evidence>
<dbReference type="InterPro" id="IPR013011">
    <property type="entry name" value="PTS_EIIB_2"/>
</dbReference>
<feature type="domain" description="PTS EIIB type-2" evidence="6">
    <location>
        <begin position="404"/>
        <end position="496"/>
    </location>
</feature>
<dbReference type="SUPFAM" id="SSF63520">
    <property type="entry name" value="PTS-regulatory domain, PRD"/>
    <property type="match status" value="1"/>
</dbReference>
<keyword evidence="3" id="KW-0805">Transcription regulation</keyword>
<dbReference type="InterPro" id="IPR036634">
    <property type="entry name" value="PRD_sf"/>
</dbReference>
<comment type="caution">
    <text evidence="8">The sequence shown here is derived from an EMBL/GenBank/DDBJ whole genome shotgun (WGS) entry which is preliminary data.</text>
</comment>
<accession>C9KLV3</accession>
<dbReference type="PROSITE" id="PS51099">
    <property type="entry name" value="PTS_EIIB_TYPE_2"/>
    <property type="match status" value="1"/>
</dbReference>
<keyword evidence="2" id="KW-0677">Repeat</keyword>
<dbReference type="GO" id="GO:0008982">
    <property type="term" value="F:protein-N(PI)-phosphohistidine-sugar phosphotransferase activity"/>
    <property type="evidence" value="ECO:0007669"/>
    <property type="project" value="InterPro"/>
</dbReference>
<dbReference type="HOGENOM" id="CLU_013442_1_0_9"/>
<dbReference type="SUPFAM" id="SSF52794">
    <property type="entry name" value="PTS system IIB component-like"/>
    <property type="match status" value="1"/>
</dbReference>
<organism evidence="8 9">
    <name type="scientific">Mitsuokella multacida DSM 20544</name>
    <dbReference type="NCBI Taxonomy" id="500635"/>
    <lineage>
        <taxon>Bacteria</taxon>
        <taxon>Bacillati</taxon>
        <taxon>Bacillota</taxon>
        <taxon>Negativicutes</taxon>
        <taxon>Selenomonadales</taxon>
        <taxon>Selenomonadaceae</taxon>
        <taxon>Mitsuokella</taxon>
    </lineage>
</organism>
<evidence type="ECO:0000313" key="8">
    <source>
        <dbReference type="EMBL" id="EEX69117.1"/>
    </source>
</evidence>
<dbReference type="InterPro" id="IPR002178">
    <property type="entry name" value="PTS_EIIA_type-2_dom"/>
</dbReference>